<dbReference type="NCBIfam" id="NF040918">
    <property type="entry name" value="LPFR_fam"/>
    <property type="match status" value="1"/>
</dbReference>
<evidence type="ECO:0000313" key="1">
    <source>
        <dbReference type="EMBL" id="OEJ24081.1"/>
    </source>
</evidence>
<proteinExistence type="predicted"/>
<name>A0A1E5P3G4_9ACTN</name>
<dbReference type="STRING" id="285458.BGM19_30890"/>
<dbReference type="AlphaFoldDB" id="A0A1E5P3G4"/>
<sequence>MGDAMTDTRAVSDNVMCVGHRDSRRFNVLRAIADGLRMIGSAIATVVTLPFRLVAKLFGGASSTASRGGGRARRA</sequence>
<dbReference type="Proteomes" id="UP000095759">
    <property type="component" value="Unassembled WGS sequence"/>
</dbReference>
<organism evidence="1 2">
    <name type="scientific">Streptomyces agglomeratus</name>
    <dbReference type="NCBI Taxonomy" id="285458"/>
    <lineage>
        <taxon>Bacteria</taxon>
        <taxon>Bacillati</taxon>
        <taxon>Actinomycetota</taxon>
        <taxon>Actinomycetes</taxon>
        <taxon>Kitasatosporales</taxon>
        <taxon>Streptomycetaceae</taxon>
        <taxon>Streptomyces</taxon>
    </lineage>
</organism>
<comment type="caution">
    <text evidence="1">The sequence shown here is derived from an EMBL/GenBank/DDBJ whole genome shotgun (WGS) entry which is preliminary data.</text>
</comment>
<keyword evidence="2" id="KW-1185">Reference proteome</keyword>
<dbReference type="EMBL" id="MEHJ01000001">
    <property type="protein sequence ID" value="OEJ24081.1"/>
    <property type="molecule type" value="Genomic_DNA"/>
</dbReference>
<evidence type="ECO:0000313" key="2">
    <source>
        <dbReference type="Proteomes" id="UP000095759"/>
    </source>
</evidence>
<accession>A0A1E5P3G4</accession>
<reference evidence="1 2" key="1">
    <citation type="submission" date="2016-08" db="EMBL/GenBank/DDBJ databases">
        <title>Complete genome sequence of Streptomyces agglomeratus strain 6-3-2, a novel anti-MRSA actinomycete isolated from Wuli of Tebit, China.</title>
        <authorList>
            <person name="Chen X."/>
        </authorList>
    </citation>
    <scope>NUCLEOTIDE SEQUENCE [LARGE SCALE GENOMIC DNA]</scope>
    <source>
        <strain evidence="1 2">6-3-2</strain>
    </source>
</reference>
<protein>
    <submittedName>
        <fullName evidence="1">Uncharacterized protein</fullName>
    </submittedName>
</protein>
<dbReference type="InterPro" id="IPR049849">
    <property type="entry name" value="LPFR_strepto"/>
</dbReference>
<gene>
    <name evidence="1" type="ORF">AS594_05900</name>
</gene>